<feature type="transmembrane region" description="Helical" evidence="1">
    <location>
        <begin position="331"/>
        <end position="350"/>
    </location>
</feature>
<dbReference type="InterPro" id="IPR027463">
    <property type="entry name" value="AcrB_DN_DC_subdom"/>
</dbReference>
<dbReference type="Gene3D" id="3.30.2090.10">
    <property type="entry name" value="Multidrug efflux transporter AcrB TolC docking domain, DN and DC subdomains"/>
    <property type="match status" value="2"/>
</dbReference>
<protein>
    <submittedName>
        <fullName evidence="2">HAE1 family hydrophobic/amphiphilic exporter-1</fullName>
    </submittedName>
</protein>
<dbReference type="OrthoDB" id="9757876at2"/>
<keyword evidence="1" id="KW-0812">Transmembrane</keyword>
<gene>
    <name evidence="2" type="ORF">C8C76_14220</name>
</gene>
<dbReference type="Pfam" id="PF00873">
    <property type="entry name" value="ACR_tran"/>
    <property type="match status" value="1"/>
</dbReference>
<dbReference type="SUPFAM" id="SSF82714">
    <property type="entry name" value="Multidrug efflux transporter AcrB TolC docking domain, DN and DC subdomains"/>
    <property type="match status" value="2"/>
</dbReference>
<dbReference type="Proteomes" id="UP000244089">
    <property type="component" value="Unassembled WGS sequence"/>
</dbReference>
<feature type="transmembrane region" description="Helical" evidence="1">
    <location>
        <begin position="460"/>
        <end position="483"/>
    </location>
</feature>
<dbReference type="PANTHER" id="PTHR32063">
    <property type="match status" value="1"/>
</dbReference>
<evidence type="ECO:0000256" key="1">
    <source>
        <dbReference type="SAM" id="Phobius"/>
    </source>
</evidence>
<dbReference type="PRINTS" id="PR00702">
    <property type="entry name" value="ACRIFLAVINRP"/>
</dbReference>
<dbReference type="GO" id="GO:0042910">
    <property type="term" value="F:xenobiotic transmembrane transporter activity"/>
    <property type="evidence" value="ECO:0007669"/>
    <property type="project" value="TreeGrafter"/>
</dbReference>
<dbReference type="Gene3D" id="1.20.1640.10">
    <property type="entry name" value="Multidrug efflux transporter AcrB transmembrane domain"/>
    <property type="match status" value="2"/>
</dbReference>
<dbReference type="SUPFAM" id="SSF82866">
    <property type="entry name" value="Multidrug efflux transporter AcrB transmembrane domain"/>
    <property type="match status" value="2"/>
</dbReference>
<feature type="transmembrane region" description="Helical" evidence="1">
    <location>
        <begin position="978"/>
        <end position="1004"/>
    </location>
</feature>
<organism evidence="2 3">
    <name type="scientific">Halanaerobium saccharolyticum</name>
    <dbReference type="NCBI Taxonomy" id="43595"/>
    <lineage>
        <taxon>Bacteria</taxon>
        <taxon>Bacillati</taxon>
        <taxon>Bacillota</taxon>
        <taxon>Clostridia</taxon>
        <taxon>Halanaerobiales</taxon>
        <taxon>Halanaerobiaceae</taxon>
        <taxon>Halanaerobium</taxon>
    </lineage>
</organism>
<feature type="transmembrane region" description="Helical" evidence="1">
    <location>
        <begin position="875"/>
        <end position="895"/>
    </location>
</feature>
<feature type="transmembrane region" description="Helical" evidence="1">
    <location>
        <begin position="357"/>
        <end position="377"/>
    </location>
</feature>
<accession>A0A2T5RG81</accession>
<dbReference type="PANTHER" id="PTHR32063:SF0">
    <property type="entry name" value="SWARMING MOTILITY PROTEIN SWRC"/>
    <property type="match status" value="1"/>
</dbReference>
<dbReference type="SUPFAM" id="SSF82693">
    <property type="entry name" value="Multidrug efflux transporter AcrB pore domain, PN1, PN2, PC1 and PC2 subdomains"/>
    <property type="match status" value="3"/>
</dbReference>
<dbReference type="AlphaFoldDB" id="A0A2T5RG81"/>
<feature type="transmembrane region" description="Helical" evidence="1">
    <location>
        <begin position="12"/>
        <end position="32"/>
    </location>
</feature>
<feature type="transmembrane region" description="Helical" evidence="1">
    <location>
        <begin position="901"/>
        <end position="926"/>
    </location>
</feature>
<sequence length="1027" mass="111991">MKISNFSISRRITTAMIVLLVVLIGIIAFSRLKVDLYPDVTFPGAAIVTSYSGVGPEEIENLITKPVESSVSTVTGVKSVSSTSDTGQSTIVVEFEWGTDMDFAVLDLRQQIDLISGFLPDEAEDTLIFKFDPAMFPILSYGITGEQNLADLKTEVEDNIVPRLERLPGVAQVNLDGGLTREILVSLEGDKLYNYGIDFSTVNGILAQENVNVSAGEIQRGDRNLLIRTMGKFNSIDDIRNINIPAGNGNTVKLSDLGSIQDTYAERSTISRVNGNSSIGLSIQKQTDANTVQAANAVKAEIEKIQNEYDDLNIITAMDQSDFIEKAIESVQRNAVIGGLLAVLILFIFLRNIRSTIVIGTAIPVSIIATFVLMFFADLNINIISLGGLALGVGMLVDNAIVVLENIYRYRSMGVGKIEAAKEGSSEVGMAITASTLTTIVVFLPVFFVEGIAARLYKELALTVSFSLFASLAVALTLIPMLASTFLKVSQKDLDRESKQGFVTRNYKRMLAFSLNHRWIIVLILVVLLAGSIALVPGIGTEFLPESDQGMFTISYDLPASTILAESDNVAQYTEDVLASIPEVKTVFSSVGSADMMGTSTSSDSGNITVLMKDLDERDRSTDQIMEEVRQRLSLPDVNFQVSTQTGFGGGGGGGKPINIKLKGNDFAVLEEYTTLAREEMENIEGLRDISDSFDEGRPELRIQLNRSLMSQFGLNARQIANTVRTAVSGSVATRYEVAGDEYDIRVQLRESDLSSVSQLSNLNINAPGGIQVPLKRFANLEVETGPNQILRIDQERYAEINSDLYNIDLGTAVERIQNRLNENIELPEGYEFSYEGQFQDLQSSFQSLAFAFLLAVVLVYMVMASQFESLIHPLIIMFTVPLAIIGVILGIYITGSTLSVASLIGLITLAGIVVNNAIVMVDYINHLRREKQEKNKAILEAAAVRLRPIMMTALTTILGLIPLSLGRGDGGELAQPIAVVVISGLTFATFLTLFIIPIFYSLLTSFREIVLAKIKGVDRSELEEKI</sequence>
<dbReference type="Gene3D" id="3.30.70.1440">
    <property type="entry name" value="Multidrug efflux transporter AcrB pore domain"/>
    <property type="match status" value="1"/>
</dbReference>
<comment type="caution">
    <text evidence="2">The sequence shown here is derived from an EMBL/GenBank/DDBJ whole genome shotgun (WGS) entry which is preliminary data.</text>
</comment>
<reference evidence="2 3" key="1">
    <citation type="submission" date="2018-04" db="EMBL/GenBank/DDBJ databases">
        <title>Subsurface microbial communities from deep shales in Ohio and West Virginia, USA.</title>
        <authorList>
            <person name="Wrighton K."/>
        </authorList>
    </citation>
    <scope>NUCLEOTIDE SEQUENCE [LARGE SCALE GENOMIC DNA]</scope>
    <source>
        <strain evidence="2 3">WC1</strain>
    </source>
</reference>
<dbReference type="GO" id="GO:0005886">
    <property type="term" value="C:plasma membrane"/>
    <property type="evidence" value="ECO:0007669"/>
    <property type="project" value="TreeGrafter"/>
</dbReference>
<dbReference type="Gene3D" id="3.30.70.1430">
    <property type="entry name" value="Multidrug efflux transporter AcrB pore domain"/>
    <property type="match status" value="2"/>
</dbReference>
<dbReference type="InterPro" id="IPR001036">
    <property type="entry name" value="Acrflvin-R"/>
</dbReference>
<feature type="transmembrane region" description="Helical" evidence="1">
    <location>
        <begin position="846"/>
        <end position="863"/>
    </location>
</feature>
<feature type="transmembrane region" description="Helical" evidence="1">
    <location>
        <begin position="428"/>
        <end position="448"/>
    </location>
</feature>
<feature type="transmembrane region" description="Helical" evidence="1">
    <location>
        <begin position="519"/>
        <end position="539"/>
    </location>
</feature>
<proteinExistence type="predicted"/>
<dbReference type="RefSeq" id="WP_108142358.1">
    <property type="nucleotide sequence ID" value="NZ_QAXS01000042.1"/>
</dbReference>
<dbReference type="EMBL" id="QAXS01000042">
    <property type="protein sequence ID" value="PTV93382.1"/>
    <property type="molecule type" value="Genomic_DNA"/>
</dbReference>
<feature type="transmembrane region" description="Helical" evidence="1">
    <location>
        <begin position="383"/>
        <end position="407"/>
    </location>
</feature>
<keyword evidence="1" id="KW-0472">Membrane</keyword>
<feature type="transmembrane region" description="Helical" evidence="1">
    <location>
        <begin position="947"/>
        <end position="966"/>
    </location>
</feature>
<dbReference type="Gene3D" id="3.30.70.1320">
    <property type="entry name" value="Multidrug efflux transporter AcrB pore domain like"/>
    <property type="match status" value="1"/>
</dbReference>
<name>A0A2T5RG81_9FIRM</name>
<evidence type="ECO:0000313" key="2">
    <source>
        <dbReference type="EMBL" id="PTV93382.1"/>
    </source>
</evidence>
<evidence type="ECO:0000313" key="3">
    <source>
        <dbReference type="Proteomes" id="UP000244089"/>
    </source>
</evidence>
<keyword evidence="1" id="KW-1133">Transmembrane helix</keyword>